<organism evidence="2 3">
    <name type="scientific">Allorhodopirellula heiligendammensis</name>
    <dbReference type="NCBI Taxonomy" id="2714739"/>
    <lineage>
        <taxon>Bacteria</taxon>
        <taxon>Pseudomonadati</taxon>
        <taxon>Planctomycetota</taxon>
        <taxon>Planctomycetia</taxon>
        <taxon>Pirellulales</taxon>
        <taxon>Pirellulaceae</taxon>
        <taxon>Allorhodopirellula</taxon>
    </lineage>
</organism>
<dbReference type="AlphaFoldDB" id="A0A5C6C3A1"/>
<proteinExistence type="predicted"/>
<keyword evidence="1" id="KW-1133">Transmembrane helix</keyword>
<keyword evidence="1" id="KW-0472">Membrane</keyword>
<feature type="transmembrane region" description="Helical" evidence="1">
    <location>
        <begin position="97"/>
        <end position="118"/>
    </location>
</feature>
<keyword evidence="3" id="KW-1185">Reference proteome</keyword>
<feature type="transmembrane region" description="Helical" evidence="1">
    <location>
        <begin position="15"/>
        <end position="33"/>
    </location>
</feature>
<name>A0A5C6C3A1_9BACT</name>
<comment type="caution">
    <text evidence="2">The sequence shown here is derived from an EMBL/GenBank/DDBJ whole genome shotgun (WGS) entry which is preliminary data.</text>
</comment>
<keyword evidence="1" id="KW-0812">Transmembrane</keyword>
<sequence length="131" mass="13715">MAPNAATQRARRGPALYIVGLGFLGGVGSIPFLALQNPIGFVVVLTGCILGGLVYRIRSRDWPHDPTIRQKQILYSALAVALPPAVLFLFAGPNGQGPAIVMIGLIVGVSVACGIFISGTRRLNIPLKAAQ</sequence>
<reference evidence="2 3" key="1">
    <citation type="journal article" date="2020" name="Antonie Van Leeuwenhoek">
        <title>Rhodopirellula heiligendammensis sp. nov., Rhodopirellula pilleata sp. nov., and Rhodopirellula solitaria sp. nov. isolated from natural or artificial marine surfaces in Northern Germany and California, USA, and emended description of the genus Rhodopirellula.</title>
        <authorList>
            <person name="Kallscheuer N."/>
            <person name="Wiegand S."/>
            <person name="Jogler M."/>
            <person name="Boedeker C."/>
            <person name="Peeters S.H."/>
            <person name="Rast P."/>
            <person name="Heuer A."/>
            <person name="Jetten M.S.M."/>
            <person name="Rohde M."/>
            <person name="Jogler C."/>
        </authorList>
    </citation>
    <scope>NUCLEOTIDE SEQUENCE [LARGE SCALE GENOMIC DNA]</scope>
    <source>
        <strain evidence="2 3">Poly21</strain>
    </source>
</reference>
<evidence type="ECO:0000313" key="3">
    <source>
        <dbReference type="Proteomes" id="UP000319908"/>
    </source>
</evidence>
<accession>A0A5C6C3A1</accession>
<feature type="transmembrane region" description="Helical" evidence="1">
    <location>
        <begin position="39"/>
        <end position="57"/>
    </location>
</feature>
<evidence type="ECO:0000313" key="2">
    <source>
        <dbReference type="EMBL" id="TWU18555.1"/>
    </source>
</evidence>
<protein>
    <recommendedName>
        <fullName evidence="4">Transmembrane protein</fullName>
    </recommendedName>
</protein>
<evidence type="ECO:0000256" key="1">
    <source>
        <dbReference type="SAM" id="Phobius"/>
    </source>
</evidence>
<evidence type="ECO:0008006" key="4">
    <source>
        <dbReference type="Google" id="ProtNLM"/>
    </source>
</evidence>
<feature type="transmembrane region" description="Helical" evidence="1">
    <location>
        <begin position="73"/>
        <end position="91"/>
    </location>
</feature>
<dbReference type="EMBL" id="SJPU01000001">
    <property type="protein sequence ID" value="TWU18555.1"/>
    <property type="molecule type" value="Genomic_DNA"/>
</dbReference>
<dbReference type="Proteomes" id="UP000319908">
    <property type="component" value="Unassembled WGS sequence"/>
</dbReference>
<gene>
    <name evidence="2" type="ORF">Poly21_07190</name>
</gene>